<dbReference type="SUPFAM" id="SSF53098">
    <property type="entry name" value="Ribonuclease H-like"/>
    <property type="match status" value="1"/>
</dbReference>
<dbReference type="InterPro" id="IPR012337">
    <property type="entry name" value="RNaseH-like_sf"/>
</dbReference>
<reference evidence="1 2" key="1">
    <citation type="journal article" date="2019" name="Nat. Plants">
        <title>Stout camphor tree genome fills gaps in understanding of flowering plant genome evolution.</title>
        <authorList>
            <person name="Chaw S.M."/>
            <person name="Liu Y.C."/>
            <person name="Wu Y.W."/>
            <person name="Wang H.Y."/>
            <person name="Lin C.I."/>
            <person name="Wu C.S."/>
            <person name="Ke H.M."/>
            <person name="Chang L.Y."/>
            <person name="Hsu C.Y."/>
            <person name="Yang H.T."/>
            <person name="Sudianto E."/>
            <person name="Hsu M.H."/>
            <person name="Wu K.P."/>
            <person name="Wang L.N."/>
            <person name="Leebens-Mack J.H."/>
            <person name="Tsai I.J."/>
        </authorList>
    </citation>
    <scope>NUCLEOTIDE SEQUENCE [LARGE SCALE GENOMIC DNA]</scope>
    <source>
        <strain evidence="2">cv. Chaw 1501</strain>
        <tissue evidence="1">Young leaves</tissue>
    </source>
</reference>
<organism evidence="1 2">
    <name type="scientific">Cinnamomum micranthum f. kanehirae</name>
    <dbReference type="NCBI Taxonomy" id="337451"/>
    <lineage>
        <taxon>Eukaryota</taxon>
        <taxon>Viridiplantae</taxon>
        <taxon>Streptophyta</taxon>
        <taxon>Embryophyta</taxon>
        <taxon>Tracheophyta</taxon>
        <taxon>Spermatophyta</taxon>
        <taxon>Magnoliopsida</taxon>
        <taxon>Magnoliidae</taxon>
        <taxon>Laurales</taxon>
        <taxon>Lauraceae</taxon>
        <taxon>Cinnamomum</taxon>
    </lineage>
</organism>
<dbReference type="OrthoDB" id="783760at2759"/>
<dbReference type="Proteomes" id="UP000283530">
    <property type="component" value="Unassembled WGS sequence"/>
</dbReference>
<name>A0A3S3N9N4_9MAGN</name>
<evidence type="ECO:0000313" key="2">
    <source>
        <dbReference type="Proteomes" id="UP000283530"/>
    </source>
</evidence>
<protein>
    <submittedName>
        <fullName evidence="1">Uncharacterized protein</fullName>
    </submittedName>
</protein>
<comment type="caution">
    <text evidence="1">The sequence shown here is derived from an EMBL/GenBank/DDBJ whole genome shotgun (WGS) entry which is preliminary data.</text>
</comment>
<accession>A0A3S3N9N4</accession>
<keyword evidence="2" id="KW-1185">Reference proteome</keyword>
<evidence type="ECO:0000313" key="1">
    <source>
        <dbReference type="EMBL" id="RWR87913.1"/>
    </source>
</evidence>
<proteinExistence type="predicted"/>
<sequence length="140" mass="16521">MNDGREILRPGITRFATHFVAFESLCRAKANIMQMWTSRAYVNTDISRQPLARRVQQIDFWNRAERIIDLLEPVVLVLKLVDGDSKPTMGFVYDAMDRAKLDIEQRSRGKYGTYYKKLWKIIDNRWDNQMHQDIHAAGRF</sequence>
<gene>
    <name evidence="1" type="ORF">CKAN_01687700</name>
</gene>
<dbReference type="AlphaFoldDB" id="A0A3S3N9N4"/>
<dbReference type="EMBL" id="QPKB01000006">
    <property type="protein sequence ID" value="RWR87913.1"/>
    <property type="molecule type" value="Genomic_DNA"/>
</dbReference>